<dbReference type="Gene3D" id="4.10.240.10">
    <property type="entry name" value="Zn(2)-C6 fungal-type DNA-binding domain"/>
    <property type="match status" value="1"/>
</dbReference>
<dbReference type="RefSeq" id="XP_041288118.1">
    <property type="nucleotide sequence ID" value="XM_041438640.1"/>
</dbReference>
<accession>A0A9P7JPW7</accession>
<evidence type="ECO:0000313" key="9">
    <source>
        <dbReference type="Proteomes" id="UP000823399"/>
    </source>
</evidence>
<dbReference type="SMART" id="SM00066">
    <property type="entry name" value="GAL4"/>
    <property type="match status" value="1"/>
</dbReference>
<keyword evidence="3" id="KW-0805">Transcription regulation</keyword>
<comment type="subcellular location">
    <subcellularLocation>
        <location evidence="1">Nucleus</location>
    </subcellularLocation>
</comment>
<dbReference type="SUPFAM" id="SSF57701">
    <property type="entry name" value="Zn2/Cys6 DNA-binding domain"/>
    <property type="match status" value="1"/>
</dbReference>
<keyword evidence="9" id="KW-1185">Reference proteome</keyword>
<dbReference type="AlphaFoldDB" id="A0A9P7JPW7"/>
<comment type="caution">
    <text evidence="8">The sequence shown here is derived from an EMBL/GenBank/DDBJ whole genome shotgun (WGS) entry which is preliminary data.</text>
</comment>
<dbReference type="PANTHER" id="PTHR47338">
    <property type="entry name" value="ZN(II)2CYS6 TRANSCRIPTION FACTOR (EUROFUNG)-RELATED"/>
    <property type="match status" value="1"/>
</dbReference>
<dbReference type="GO" id="GO:0000981">
    <property type="term" value="F:DNA-binding transcription factor activity, RNA polymerase II-specific"/>
    <property type="evidence" value="ECO:0007669"/>
    <property type="project" value="InterPro"/>
</dbReference>
<dbReference type="InterPro" id="IPR050815">
    <property type="entry name" value="TF_fung"/>
</dbReference>
<evidence type="ECO:0000256" key="4">
    <source>
        <dbReference type="ARBA" id="ARBA00023163"/>
    </source>
</evidence>
<gene>
    <name evidence="8" type="ORF">F5147DRAFT_717263</name>
</gene>
<reference evidence="8" key="1">
    <citation type="journal article" date="2020" name="New Phytol.">
        <title>Comparative genomics reveals dynamic genome evolution in host specialist ectomycorrhizal fungi.</title>
        <authorList>
            <person name="Lofgren L.A."/>
            <person name="Nguyen N.H."/>
            <person name="Vilgalys R."/>
            <person name="Ruytinx J."/>
            <person name="Liao H.L."/>
            <person name="Branco S."/>
            <person name="Kuo A."/>
            <person name="LaButti K."/>
            <person name="Lipzen A."/>
            <person name="Andreopoulos W."/>
            <person name="Pangilinan J."/>
            <person name="Riley R."/>
            <person name="Hundley H."/>
            <person name="Na H."/>
            <person name="Barry K."/>
            <person name="Grigoriev I.V."/>
            <person name="Stajich J.E."/>
            <person name="Kennedy P.G."/>
        </authorList>
    </citation>
    <scope>NUCLEOTIDE SEQUENCE</scope>
    <source>
        <strain evidence="8">FC423</strain>
    </source>
</reference>
<evidence type="ECO:0000256" key="6">
    <source>
        <dbReference type="SAM" id="MobiDB-lite"/>
    </source>
</evidence>
<keyword evidence="2" id="KW-0479">Metal-binding</keyword>
<protein>
    <recommendedName>
        <fullName evidence="7">Zn(2)-C6 fungal-type domain-containing protein</fullName>
    </recommendedName>
</protein>
<dbReference type="PROSITE" id="PS00463">
    <property type="entry name" value="ZN2_CY6_FUNGAL_1"/>
    <property type="match status" value="1"/>
</dbReference>
<feature type="compositionally biased region" description="Polar residues" evidence="6">
    <location>
        <begin position="81"/>
        <end position="99"/>
    </location>
</feature>
<dbReference type="PANTHER" id="PTHR47338:SF5">
    <property type="entry name" value="ZN(II)2CYS6 TRANSCRIPTION FACTOR (EUROFUNG)"/>
    <property type="match status" value="1"/>
</dbReference>
<keyword evidence="5" id="KW-0539">Nucleus</keyword>
<proteinExistence type="predicted"/>
<evidence type="ECO:0000256" key="5">
    <source>
        <dbReference type="ARBA" id="ARBA00023242"/>
    </source>
</evidence>
<dbReference type="Pfam" id="PF00172">
    <property type="entry name" value="Zn_clus"/>
    <property type="match status" value="1"/>
</dbReference>
<organism evidence="8 9">
    <name type="scientific">Suillus discolor</name>
    <dbReference type="NCBI Taxonomy" id="1912936"/>
    <lineage>
        <taxon>Eukaryota</taxon>
        <taxon>Fungi</taxon>
        <taxon>Dikarya</taxon>
        <taxon>Basidiomycota</taxon>
        <taxon>Agaricomycotina</taxon>
        <taxon>Agaricomycetes</taxon>
        <taxon>Agaricomycetidae</taxon>
        <taxon>Boletales</taxon>
        <taxon>Suillineae</taxon>
        <taxon>Suillaceae</taxon>
        <taxon>Suillus</taxon>
    </lineage>
</organism>
<evidence type="ECO:0000256" key="2">
    <source>
        <dbReference type="ARBA" id="ARBA00022723"/>
    </source>
</evidence>
<dbReference type="OrthoDB" id="2399539at2759"/>
<feature type="region of interest" description="Disordered" evidence="6">
    <location>
        <begin position="81"/>
        <end position="115"/>
    </location>
</feature>
<keyword evidence="4" id="KW-0804">Transcription</keyword>
<dbReference type="EMBL" id="JABBWM010000071">
    <property type="protein sequence ID" value="KAG2096111.1"/>
    <property type="molecule type" value="Genomic_DNA"/>
</dbReference>
<dbReference type="InterPro" id="IPR001138">
    <property type="entry name" value="Zn2Cys6_DnaBD"/>
</dbReference>
<dbReference type="GO" id="GO:0008270">
    <property type="term" value="F:zinc ion binding"/>
    <property type="evidence" value="ECO:0007669"/>
    <property type="project" value="InterPro"/>
</dbReference>
<dbReference type="InterPro" id="IPR036864">
    <property type="entry name" value="Zn2-C6_fun-type_DNA-bd_sf"/>
</dbReference>
<dbReference type="PROSITE" id="PS50048">
    <property type="entry name" value="ZN2_CY6_FUNGAL_2"/>
    <property type="match status" value="1"/>
</dbReference>
<dbReference type="GO" id="GO:0005634">
    <property type="term" value="C:nucleus"/>
    <property type="evidence" value="ECO:0007669"/>
    <property type="project" value="UniProtKB-SubCell"/>
</dbReference>
<sequence>MSTRTYPAFCSLNQPEPELLSVPVQVPIDQAINIYPIFDEIAWHQNLMVPLFEHFLGGKAPYYSNTAFPPVGDLPLITQQNMSPGESSTPARRTVSSDGSYAPTHELAGQVRSKRTKPRVVHACDECRNKKKKCSGEQPLCLSCQKAGRVCTWTPIKTSKTRPCLNHGVAKLHRPPSYIGERNSITSRELHIAAPKPIYPIKLHDMQGAATLASAMRNPEAANSPLGVEFPAHIATRQTRDVDFDWSDLGSSDFSQEYILPPPTCPPCFDDILSGVHPLHPRRQQLRNEDIYRRALSGQ</sequence>
<dbReference type="Proteomes" id="UP000823399">
    <property type="component" value="Unassembled WGS sequence"/>
</dbReference>
<dbReference type="GeneID" id="64700899"/>
<evidence type="ECO:0000256" key="3">
    <source>
        <dbReference type="ARBA" id="ARBA00023015"/>
    </source>
</evidence>
<evidence type="ECO:0000259" key="7">
    <source>
        <dbReference type="PROSITE" id="PS50048"/>
    </source>
</evidence>
<name>A0A9P7JPW7_9AGAM</name>
<evidence type="ECO:0000313" key="8">
    <source>
        <dbReference type="EMBL" id="KAG2096111.1"/>
    </source>
</evidence>
<dbReference type="CDD" id="cd00067">
    <property type="entry name" value="GAL4"/>
    <property type="match status" value="1"/>
</dbReference>
<evidence type="ECO:0000256" key="1">
    <source>
        <dbReference type="ARBA" id="ARBA00004123"/>
    </source>
</evidence>
<feature type="domain" description="Zn(2)-C6 fungal-type" evidence="7">
    <location>
        <begin position="123"/>
        <end position="153"/>
    </location>
</feature>